<organism evidence="9 10">
    <name type="scientific">Ziziphus jujuba var. spinosa</name>
    <dbReference type="NCBI Taxonomy" id="714518"/>
    <lineage>
        <taxon>Eukaryota</taxon>
        <taxon>Viridiplantae</taxon>
        <taxon>Streptophyta</taxon>
        <taxon>Embryophyta</taxon>
        <taxon>Tracheophyta</taxon>
        <taxon>Spermatophyta</taxon>
        <taxon>Magnoliopsida</taxon>
        <taxon>eudicotyledons</taxon>
        <taxon>Gunneridae</taxon>
        <taxon>Pentapetalae</taxon>
        <taxon>rosids</taxon>
        <taxon>fabids</taxon>
        <taxon>Rosales</taxon>
        <taxon>Rhamnaceae</taxon>
        <taxon>Paliureae</taxon>
        <taxon>Ziziphus</taxon>
    </lineage>
</organism>
<dbReference type="InterPro" id="IPR052259">
    <property type="entry name" value="Nucleoredoxin-like"/>
</dbReference>
<evidence type="ECO:0000256" key="6">
    <source>
        <dbReference type="ARBA" id="ARBA00047388"/>
    </source>
</evidence>
<dbReference type="SUPFAM" id="SSF57889">
    <property type="entry name" value="Cysteine-rich domain"/>
    <property type="match status" value="1"/>
</dbReference>
<comment type="caution">
    <text evidence="9">The sequence shown here is derived from an EMBL/GenBank/DDBJ whole genome shotgun (WGS) entry which is preliminary data.</text>
</comment>
<dbReference type="InterPro" id="IPR045870">
    <property type="entry name" value="TryX_NRX_thioredoxin_dom"/>
</dbReference>
<dbReference type="InterPro" id="IPR046349">
    <property type="entry name" value="C1-like_sf"/>
</dbReference>
<dbReference type="EC" id="1.8.1.8" evidence="1"/>
<sequence>MSFQNDNQTLLNGDATKVSSSIFSSLLASNDRDYLLSSTSNQVRISALDGKIVGLYFAANWYRPCREFTQVLVDVYEQLKNSGCVFEIVYVSSDEDSDAFNAYLACMPWLAIPFSDLETKKALNRKFDVEGIPCLVILHPNDTKDEATLHDGVELVYRYGAQAFPFTKQRLEELEKEEKERHDNQNLIDLLTNHDRDYLLGHPRPEHVPVASLIGKTIGLFFSGQWCVPCVKFIPKLISSYHKIKQMVADNQGEDFEVVFVSSDRDQASFDSYFNTMPWLALPFGDPNIKNLAKHFDVKAIPCLVILGPDGKTVTRHGRNLINLYQENAYPFTDAKLELLEKQMDEAAKDLPRSVSHAGHRHELNLVSEGNGGGPFICCDCDEQGTAWVYQCLECGYEVHPKCVRVAAVDR</sequence>
<evidence type="ECO:0000256" key="7">
    <source>
        <dbReference type="ARBA" id="ARBA00047804"/>
    </source>
</evidence>
<evidence type="ECO:0000313" key="9">
    <source>
        <dbReference type="EMBL" id="KAH7523472.1"/>
    </source>
</evidence>
<name>A0A978V6D7_ZIZJJ</name>
<dbReference type="EMBL" id="JAEACU010000006">
    <property type="protein sequence ID" value="KAH7523472.1"/>
    <property type="molecule type" value="Genomic_DNA"/>
</dbReference>
<accession>A0A978V6D7</accession>
<evidence type="ECO:0000256" key="3">
    <source>
        <dbReference type="ARBA" id="ARBA00023002"/>
    </source>
</evidence>
<feature type="domain" description="Thioredoxin" evidence="8">
    <location>
        <begin position="157"/>
        <end position="349"/>
    </location>
</feature>
<evidence type="ECO:0000256" key="2">
    <source>
        <dbReference type="ARBA" id="ARBA00022737"/>
    </source>
</evidence>
<evidence type="ECO:0000259" key="8">
    <source>
        <dbReference type="PROSITE" id="PS51352"/>
    </source>
</evidence>
<evidence type="ECO:0000313" key="10">
    <source>
        <dbReference type="Proteomes" id="UP000813462"/>
    </source>
</evidence>
<comment type="catalytic activity">
    <reaction evidence="6">
        <text>[protein]-dithiol + NAD(+) = [protein]-disulfide + NADH + H(+)</text>
        <dbReference type="Rhea" id="RHEA:18749"/>
        <dbReference type="Rhea" id="RHEA-COMP:10593"/>
        <dbReference type="Rhea" id="RHEA-COMP:10594"/>
        <dbReference type="ChEBI" id="CHEBI:15378"/>
        <dbReference type="ChEBI" id="CHEBI:29950"/>
        <dbReference type="ChEBI" id="CHEBI:50058"/>
        <dbReference type="ChEBI" id="CHEBI:57540"/>
        <dbReference type="ChEBI" id="CHEBI:57945"/>
        <dbReference type="EC" id="1.8.1.8"/>
    </reaction>
</comment>
<dbReference type="Pfam" id="PF03107">
    <property type="entry name" value="C1_2"/>
    <property type="match status" value="1"/>
</dbReference>
<evidence type="ECO:0000256" key="4">
    <source>
        <dbReference type="ARBA" id="ARBA00023027"/>
    </source>
</evidence>
<dbReference type="InterPro" id="IPR012336">
    <property type="entry name" value="Thioredoxin-like_fold"/>
</dbReference>
<protein>
    <recommendedName>
        <fullName evidence="1">protein-disulfide reductase</fullName>
        <ecNumber evidence="1">1.8.1.8</ecNumber>
    </recommendedName>
</protein>
<dbReference type="CDD" id="cd03009">
    <property type="entry name" value="TryX_like_TryX_NRX"/>
    <property type="match status" value="1"/>
</dbReference>
<dbReference type="Proteomes" id="UP000813462">
    <property type="component" value="Unassembled WGS sequence"/>
</dbReference>
<comment type="catalytic activity">
    <reaction evidence="7">
        <text>[protein]-dithiol + NADP(+) = [protein]-disulfide + NADPH + H(+)</text>
        <dbReference type="Rhea" id="RHEA:18753"/>
        <dbReference type="Rhea" id="RHEA-COMP:10593"/>
        <dbReference type="Rhea" id="RHEA-COMP:10594"/>
        <dbReference type="ChEBI" id="CHEBI:15378"/>
        <dbReference type="ChEBI" id="CHEBI:29950"/>
        <dbReference type="ChEBI" id="CHEBI:50058"/>
        <dbReference type="ChEBI" id="CHEBI:57783"/>
        <dbReference type="ChEBI" id="CHEBI:58349"/>
        <dbReference type="EC" id="1.8.1.8"/>
    </reaction>
</comment>
<keyword evidence="3" id="KW-0560">Oxidoreductase</keyword>
<evidence type="ECO:0000256" key="5">
    <source>
        <dbReference type="ARBA" id="ARBA00025782"/>
    </source>
</evidence>
<dbReference type="GO" id="GO:0004791">
    <property type="term" value="F:thioredoxin-disulfide reductase (NADPH) activity"/>
    <property type="evidence" value="ECO:0007669"/>
    <property type="project" value="InterPro"/>
</dbReference>
<dbReference type="PROSITE" id="PS51352">
    <property type="entry name" value="THIOREDOXIN_2"/>
    <property type="match status" value="1"/>
</dbReference>
<dbReference type="PANTHER" id="PTHR13871:SF7">
    <property type="entry name" value="NUCLEOREDOXIN 2-RELATED"/>
    <property type="match status" value="1"/>
</dbReference>
<gene>
    <name evidence="9" type="ORF">FEM48_Zijuj06G0014900</name>
</gene>
<dbReference type="PANTHER" id="PTHR13871">
    <property type="entry name" value="THIOREDOXIN"/>
    <property type="match status" value="1"/>
</dbReference>
<dbReference type="InterPro" id="IPR004146">
    <property type="entry name" value="DC1"/>
</dbReference>
<proteinExistence type="inferred from homology"/>
<dbReference type="AlphaFoldDB" id="A0A978V6D7"/>
<dbReference type="InterPro" id="IPR013766">
    <property type="entry name" value="Thioredoxin_domain"/>
</dbReference>
<keyword evidence="4" id="KW-0520">NAD</keyword>
<keyword evidence="2" id="KW-0677">Repeat</keyword>
<dbReference type="InterPro" id="IPR036249">
    <property type="entry name" value="Thioredoxin-like_sf"/>
</dbReference>
<dbReference type="Pfam" id="PF13905">
    <property type="entry name" value="Thioredoxin_8"/>
    <property type="match status" value="2"/>
</dbReference>
<comment type="similarity">
    <text evidence="5">Belongs to the nucleoredoxin family.</text>
</comment>
<dbReference type="Gene3D" id="3.40.30.10">
    <property type="entry name" value="Glutaredoxin"/>
    <property type="match status" value="2"/>
</dbReference>
<reference evidence="9" key="1">
    <citation type="journal article" date="2021" name="Front. Plant Sci.">
        <title>Chromosome-Scale Genome Assembly for Chinese Sour Jujube and Insights Into Its Genome Evolution and Domestication Signature.</title>
        <authorList>
            <person name="Shen L.-Y."/>
            <person name="Luo H."/>
            <person name="Wang X.-L."/>
            <person name="Wang X.-M."/>
            <person name="Qiu X.-J."/>
            <person name="Liu H."/>
            <person name="Zhou S.-S."/>
            <person name="Jia K.-H."/>
            <person name="Nie S."/>
            <person name="Bao Y.-T."/>
            <person name="Zhang R.-G."/>
            <person name="Yun Q.-Z."/>
            <person name="Chai Y.-H."/>
            <person name="Lu J.-Y."/>
            <person name="Li Y."/>
            <person name="Zhao S.-W."/>
            <person name="Mao J.-F."/>
            <person name="Jia S.-G."/>
            <person name="Mao Y.-M."/>
        </authorList>
    </citation>
    <scope>NUCLEOTIDE SEQUENCE</scope>
    <source>
        <strain evidence="9">AT0</strain>
        <tissue evidence="9">Leaf</tissue>
    </source>
</reference>
<evidence type="ECO:0000256" key="1">
    <source>
        <dbReference type="ARBA" id="ARBA00012612"/>
    </source>
</evidence>
<dbReference type="SUPFAM" id="SSF52833">
    <property type="entry name" value="Thioredoxin-like"/>
    <property type="match status" value="2"/>
</dbReference>